<evidence type="ECO:0000259" key="3">
    <source>
        <dbReference type="Pfam" id="PF24841"/>
    </source>
</evidence>
<keyword evidence="2" id="KW-1133">Transmembrane helix</keyword>
<sequence length="209" mass="23719">MARQRKEKPVKGIKLSQPDRSGPTEKTLLDLAEERKLFAQADERMRRTAKDADTLSPGAERVMEAILWTATIAMVHLSFDALVHQQYAVSVEWPEIWKRAGQAWLMFFFLFYILHPHDSSPNLVPGVPTKYQPAIRQAIFTVLSAAAGCYLIYVTNEKGYMANMKRAPPIACLWLWCVVELDLLWAILSLVAAGVFFWQGNYTVFPDGN</sequence>
<dbReference type="PANTHER" id="PTHR37846:SF1">
    <property type="entry name" value="DEACETYLASE-LIKE PROTEIN"/>
    <property type="match status" value="1"/>
</dbReference>
<dbReference type="Proteomes" id="UP000813444">
    <property type="component" value="Unassembled WGS sequence"/>
</dbReference>
<organism evidence="4 5">
    <name type="scientific">Stachybotrys elegans</name>
    <dbReference type="NCBI Taxonomy" id="80388"/>
    <lineage>
        <taxon>Eukaryota</taxon>
        <taxon>Fungi</taxon>
        <taxon>Dikarya</taxon>
        <taxon>Ascomycota</taxon>
        <taxon>Pezizomycotina</taxon>
        <taxon>Sordariomycetes</taxon>
        <taxon>Hypocreomycetidae</taxon>
        <taxon>Hypocreales</taxon>
        <taxon>Stachybotryaceae</taxon>
        <taxon>Stachybotrys</taxon>
    </lineage>
</organism>
<accession>A0A8K0WMK5</accession>
<comment type="caution">
    <text evidence="4">The sequence shown here is derived from an EMBL/GenBank/DDBJ whole genome shotgun (WGS) entry which is preliminary data.</text>
</comment>
<name>A0A8K0WMK5_9HYPO</name>
<protein>
    <recommendedName>
        <fullName evidence="3">DUF7719 domain-containing protein</fullName>
    </recommendedName>
</protein>
<feature type="transmembrane region" description="Helical" evidence="2">
    <location>
        <begin position="134"/>
        <end position="153"/>
    </location>
</feature>
<dbReference type="OrthoDB" id="5597489at2759"/>
<keyword evidence="5" id="KW-1185">Reference proteome</keyword>
<feature type="transmembrane region" description="Helical" evidence="2">
    <location>
        <begin position="96"/>
        <end position="114"/>
    </location>
</feature>
<dbReference type="PANTHER" id="PTHR37846">
    <property type="entry name" value="YALI0B21296P"/>
    <property type="match status" value="1"/>
</dbReference>
<dbReference type="EMBL" id="JAGPNK010000016">
    <property type="protein sequence ID" value="KAH7308048.1"/>
    <property type="molecule type" value="Genomic_DNA"/>
</dbReference>
<proteinExistence type="predicted"/>
<evidence type="ECO:0000313" key="4">
    <source>
        <dbReference type="EMBL" id="KAH7308048.1"/>
    </source>
</evidence>
<feature type="transmembrane region" description="Helical" evidence="2">
    <location>
        <begin position="173"/>
        <end position="198"/>
    </location>
</feature>
<dbReference type="Pfam" id="PF24841">
    <property type="entry name" value="DUF7719"/>
    <property type="match status" value="1"/>
</dbReference>
<gene>
    <name evidence="4" type="ORF">B0I35DRAFT_483338</name>
</gene>
<reference evidence="4" key="1">
    <citation type="journal article" date="2021" name="Nat. Commun.">
        <title>Genetic determinants of endophytism in the Arabidopsis root mycobiome.</title>
        <authorList>
            <person name="Mesny F."/>
            <person name="Miyauchi S."/>
            <person name="Thiergart T."/>
            <person name="Pickel B."/>
            <person name="Atanasova L."/>
            <person name="Karlsson M."/>
            <person name="Huettel B."/>
            <person name="Barry K.W."/>
            <person name="Haridas S."/>
            <person name="Chen C."/>
            <person name="Bauer D."/>
            <person name="Andreopoulos W."/>
            <person name="Pangilinan J."/>
            <person name="LaButti K."/>
            <person name="Riley R."/>
            <person name="Lipzen A."/>
            <person name="Clum A."/>
            <person name="Drula E."/>
            <person name="Henrissat B."/>
            <person name="Kohler A."/>
            <person name="Grigoriev I.V."/>
            <person name="Martin F.M."/>
            <person name="Hacquard S."/>
        </authorList>
    </citation>
    <scope>NUCLEOTIDE SEQUENCE</scope>
    <source>
        <strain evidence="4">MPI-CAGE-CH-0235</strain>
    </source>
</reference>
<evidence type="ECO:0000256" key="2">
    <source>
        <dbReference type="SAM" id="Phobius"/>
    </source>
</evidence>
<feature type="region of interest" description="Disordered" evidence="1">
    <location>
        <begin position="1"/>
        <end position="25"/>
    </location>
</feature>
<keyword evidence="2" id="KW-0812">Transmembrane</keyword>
<evidence type="ECO:0000313" key="5">
    <source>
        <dbReference type="Proteomes" id="UP000813444"/>
    </source>
</evidence>
<keyword evidence="2" id="KW-0472">Membrane</keyword>
<feature type="domain" description="DUF7719" evidence="3">
    <location>
        <begin position="136"/>
        <end position="203"/>
    </location>
</feature>
<dbReference type="AlphaFoldDB" id="A0A8K0WMK5"/>
<evidence type="ECO:0000256" key="1">
    <source>
        <dbReference type="SAM" id="MobiDB-lite"/>
    </source>
</evidence>
<dbReference type="InterPro" id="IPR056136">
    <property type="entry name" value="DUF7719"/>
</dbReference>